<dbReference type="CDD" id="cd12797">
    <property type="entry name" value="M23_peptidase"/>
    <property type="match status" value="1"/>
</dbReference>
<dbReference type="RefSeq" id="WP_078693904.1">
    <property type="nucleotide sequence ID" value="NZ_FUWX01000009.1"/>
</dbReference>
<feature type="transmembrane region" description="Helical" evidence="3">
    <location>
        <begin position="7"/>
        <end position="25"/>
    </location>
</feature>
<evidence type="ECO:0000313" key="5">
    <source>
        <dbReference type="EMBL" id="SJZ72825.1"/>
    </source>
</evidence>
<keyword evidence="3" id="KW-0812">Transmembrane</keyword>
<dbReference type="STRING" id="180163.SAMN02745174_01413"/>
<feature type="domain" description="LysM" evidence="4">
    <location>
        <begin position="120"/>
        <end position="164"/>
    </location>
</feature>
<keyword evidence="5" id="KW-0378">Hydrolase</keyword>
<evidence type="ECO:0000256" key="1">
    <source>
        <dbReference type="ARBA" id="ARBA00022729"/>
    </source>
</evidence>
<dbReference type="InterPro" id="IPR016047">
    <property type="entry name" value="M23ase_b-sheet_dom"/>
</dbReference>
<dbReference type="OrthoDB" id="9809488at2"/>
<keyword evidence="6" id="KW-1185">Reference proteome</keyword>
<dbReference type="CDD" id="cd00118">
    <property type="entry name" value="LysM"/>
    <property type="match status" value="2"/>
</dbReference>
<dbReference type="PANTHER" id="PTHR21666:SF289">
    <property type="entry name" value="L-ALA--D-GLU ENDOPEPTIDASE"/>
    <property type="match status" value="1"/>
</dbReference>
<dbReference type="GO" id="GO:0004222">
    <property type="term" value="F:metalloendopeptidase activity"/>
    <property type="evidence" value="ECO:0007669"/>
    <property type="project" value="TreeGrafter"/>
</dbReference>
<dbReference type="Proteomes" id="UP000191153">
    <property type="component" value="Unassembled WGS sequence"/>
</dbReference>
<dbReference type="PROSITE" id="PS51782">
    <property type="entry name" value="LYSM"/>
    <property type="match status" value="1"/>
</dbReference>
<evidence type="ECO:0000256" key="2">
    <source>
        <dbReference type="SAM" id="MobiDB-lite"/>
    </source>
</evidence>
<dbReference type="InterPro" id="IPR036779">
    <property type="entry name" value="LysM_dom_sf"/>
</dbReference>
<feature type="compositionally biased region" description="Low complexity" evidence="2">
    <location>
        <begin position="85"/>
        <end position="100"/>
    </location>
</feature>
<dbReference type="InterPro" id="IPR050570">
    <property type="entry name" value="Cell_wall_metabolism_enzyme"/>
</dbReference>
<dbReference type="Gene3D" id="3.10.350.10">
    <property type="entry name" value="LysM domain"/>
    <property type="match status" value="2"/>
</dbReference>
<proteinExistence type="predicted"/>
<dbReference type="Pfam" id="PF01476">
    <property type="entry name" value="LysM"/>
    <property type="match status" value="2"/>
</dbReference>
<dbReference type="PANTHER" id="PTHR21666">
    <property type="entry name" value="PEPTIDASE-RELATED"/>
    <property type="match status" value="1"/>
</dbReference>
<evidence type="ECO:0000256" key="3">
    <source>
        <dbReference type="SAM" id="Phobius"/>
    </source>
</evidence>
<dbReference type="AlphaFoldDB" id="A0A1T4N1G4"/>
<evidence type="ECO:0000259" key="4">
    <source>
        <dbReference type="PROSITE" id="PS51782"/>
    </source>
</evidence>
<feature type="region of interest" description="Disordered" evidence="2">
    <location>
        <begin position="67"/>
        <end position="100"/>
    </location>
</feature>
<protein>
    <submittedName>
        <fullName evidence="5">Murein DD-endopeptidase MepM and murein hydrolase activator NlpD, contain LysM domain</fullName>
    </submittedName>
</protein>
<gene>
    <name evidence="5" type="ORF">SAMN02745174_01413</name>
</gene>
<dbReference type="EMBL" id="FUWX01000009">
    <property type="protein sequence ID" value="SJZ72825.1"/>
    <property type="molecule type" value="Genomic_DNA"/>
</dbReference>
<reference evidence="5 6" key="1">
    <citation type="submission" date="2017-02" db="EMBL/GenBank/DDBJ databases">
        <authorList>
            <person name="Peterson S.W."/>
        </authorList>
    </citation>
    <scope>NUCLEOTIDE SEQUENCE [LARGE SCALE GENOMIC DNA]</scope>
    <source>
        <strain evidence="5 6">ATCC 700028</strain>
    </source>
</reference>
<name>A0A1T4N1G4_9FUSO</name>
<evidence type="ECO:0000313" key="6">
    <source>
        <dbReference type="Proteomes" id="UP000191153"/>
    </source>
</evidence>
<dbReference type="InterPro" id="IPR011055">
    <property type="entry name" value="Dup_hybrid_motif"/>
</dbReference>
<keyword evidence="3" id="KW-0472">Membrane</keyword>
<organism evidence="5 6">
    <name type="scientific">Cetobacterium ceti</name>
    <dbReference type="NCBI Taxonomy" id="180163"/>
    <lineage>
        <taxon>Bacteria</taxon>
        <taxon>Fusobacteriati</taxon>
        <taxon>Fusobacteriota</taxon>
        <taxon>Fusobacteriia</taxon>
        <taxon>Fusobacteriales</taxon>
        <taxon>Fusobacteriaceae</taxon>
        <taxon>Cetobacterium</taxon>
    </lineage>
</organism>
<dbReference type="Pfam" id="PF01551">
    <property type="entry name" value="Peptidase_M23"/>
    <property type="match status" value="1"/>
</dbReference>
<dbReference type="InterPro" id="IPR018392">
    <property type="entry name" value="LysM"/>
</dbReference>
<keyword evidence="3" id="KW-1133">Transmembrane helix</keyword>
<sequence length="365" mass="41117">MKARTTIVKSIVLSLCIIGGIYFVSKNVLQKDKAKDINNVKKMIMVDENKNNDDETMGEENENLIAQNKNDSVVPEGQEERDDTVVATEEATQNETTTDNESIKENIVEAEPAENIISNIGYKIQQGDTIYDLAKKYNTSSEYIFANNKNKNLRILRIGEEIEIPNQPGFFYKIEKGDSFYSIQKEFNVSEDTIKKDNGIDNLIAGGTIFLRNPTIPNSFKNKLSFHKGKNGIKVPYFANPLHMMHITSGFGMRDHPVLKRILRHGGLDLRAHMGTNVMAARQGVVTYAGRAGTYGNLVIIKHNNGYETRYAHLSRIKVHVGERVYAREEIALSGETGRVTGPHLHFEIRKNGKVLNPIEFLAFK</sequence>
<keyword evidence="1" id="KW-0732">Signal</keyword>
<dbReference type="SMART" id="SM00257">
    <property type="entry name" value="LysM"/>
    <property type="match status" value="2"/>
</dbReference>
<dbReference type="Gene3D" id="2.70.70.10">
    <property type="entry name" value="Glucose Permease (Domain IIA)"/>
    <property type="match status" value="1"/>
</dbReference>
<accession>A0A1T4N1G4</accession>
<dbReference type="SUPFAM" id="SSF51261">
    <property type="entry name" value="Duplicated hybrid motif"/>
    <property type="match status" value="1"/>
</dbReference>